<feature type="non-terminal residue" evidence="1">
    <location>
        <position position="89"/>
    </location>
</feature>
<sequence>MRKLVIITAIVAGVSFTAAGIVVLSMGIYSTKNGEGTLIDERRSLVLEGIDTIDTSTTSADIVIRATENREVEVHFHGTARTGNPDSIP</sequence>
<protein>
    <submittedName>
        <fullName evidence="1">Uncharacterized protein</fullName>
    </submittedName>
</protein>
<evidence type="ECO:0000313" key="1">
    <source>
        <dbReference type="EMBL" id="KKK56411.1"/>
    </source>
</evidence>
<reference evidence="1" key="1">
    <citation type="journal article" date="2015" name="Nature">
        <title>Complex archaea that bridge the gap between prokaryotes and eukaryotes.</title>
        <authorList>
            <person name="Spang A."/>
            <person name="Saw J.H."/>
            <person name="Jorgensen S.L."/>
            <person name="Zaremba-Niedzwiedzka K."/>
            <person name="Martijn J."/>
            <person name="Lind A.E."/>
            <person name="van Eijk R."/>
            <person name="Schleper C."/>
            <person name="Guy L."/>
            <person name="Ettema T.J."/>
        </authorList>
    </citation>
    <scope>NUCLEOTIDE SEQUENCE</scope>
</reference>
<name>A0A0F8Z8L0_9ZZZZ</name>
<accession>A0A0F8Z8L0</accession>
<dbReference type="AlphaFoldDB" id="A0A0F8Z8L0"/>
<proteinExistence type="predicted"/>
<comment type="caution">
    <text evidence="1">The sequence shown here is derived from an EMBL/GenBank/DDBJ whole genome shotgun (WGS) entry which is preliminary data.</text>
</comment>
<gene>
    <name evidence="1" type="ORF">LCGC14_3064820</name>
</gene>
<dbReference type="EMBL" id="LAZR01065010">
    <property type="protein sequence ID" value="KKK56411.1"/>
    <property type="molecule type" value="Genomic_DNA"/>
</dbReference>
<organism evidence="1">
    <name type="scientific">marine sediment metagenome</name>
    <dbReference type="NCBI Taxonomy" id="412755"/>
    <lineage>
        <taxon>unclassified sequences</taxon>
        <taxon>metagenomes</taxon>
        <taxon>ecological metagenomes</taxon>
    </lineage>
</organism>